<dbReference type="InParanoid" id="A0A6I9U9K6"/>
<dbReference type="KEGG" id="sind:105171275"/>
<dbReference type="PANTHER" id="PTHR48475:SF2">
    <property type="entry name" value="RIBONUCLEASE H"/>
    <property type="match status" value="1"/>
</dbReference>
<dbReference type="GeneID" id="105171275"/>
<dbReference type="OrthoDB" id="911011at2759"/>
<dbReference type="InterPro" id="IPR036397">
    <property type="entry name" value="RNaseH_sf"/>
</dbReference>
<dbReference type="GO" id="GO:0003676">
    <property type="term" value="F:nucleic acid binding"/>
    <property type="evidence" value="ECO:0007669"/>
    <property type="project" value="InterPro"/>
</dbReference>
<evidence type="ECO:0000313" key="2">
    <source>
        <dbReference type="RefSeq" id="XP_011090634.1"/>
    </source>
</evidence>
<organism evidence="1 2">
    <name type="scientific">Sesamum indicum</name>
    <name type="common">Oriental sesame</name>
    <name type="synonym">Sesamum orientale</name>
    <dbReference type="NCBI Taxonomy" id="4182"/>
    <lineage>
        <taxon>Eukaryota</taxon>
        <taxon>Viridiplantae</taxon>
        <taxon>Streptophyta</taxon>
        <taxon>Embryophyta</taxon>
        <taxon>Tracheophyta</taxon>
        <taxon>Spermatophyta</taxon>
        <taxon>Magnoliopsida</taxon>
        <taxon>eudicotyledons</taxon>
        <taxon>Gunneridae</taxon>
        <taxon>Pentapetalae</taxon>
        <taxon>asterids</taxon>
        <taxon>lamiids</taxon>
        <taxon>Lamiales</taxon>
        <taxon>Pedaliaceae</taxon>
        <taxon>Sesamum</taxon>
    </lineage>
</organism>
<dbReference type="Proteomes" id="UP000504604">
    <property type="component" value="Linkage group LG9"/>
</dbReference>
<evidence type="ECO:0000313" key="1">
    <source>
        <dbReference type="Proteomes" id="UP000504604"/>
    </source>
</evidence>
<dbReference type="RefSeq" id="XP_011090634.1">
    <property type="nucleotide sequence ID" value="XM_011092332.1"/>
</dbReference>
<name>A0A6I9U9K6_SESIN</name>
<keyword evidence="1" id="KW-1185">Reference proteome</keyword>
<gene>
    <name evidence="2" type="primary">LOC105171275</name>
</gene>
<proteinExistence type="predicted"/>
<dbReference type="Gene3D" id="3.30.420.10">
    <property type="entry name" value="Ribonuclease H-like superfamily/Ribonuclease H"/>
    <property type="match status" value="1"/>
</dbReference>
<protein>
    <submittedName>
        <fullName evidence="2">Uncharacterized protein LOC105171275</fullName>
    </submittedName>
</protein>
<reference evidence="2" key="1">
    <citation type="submission" date="2025-08" db="UniProtKB">
        <authorList>
            <consortium name="RefSeq"/>
        </authorList>
    </citation>
    <scope>IDENTIFICATION</scope>
</reference>
<dbReference type="AlphaFoldDB" id="A0A6I9U9K6"/>
<accession>A0A6I9U9K6</accession>
<sequence length="225" mass="26332">MDKFDNCAIQQIPRYENDKADALSKFGATMAGIKDRRITTIIRDKTVITESLNVEMHLKTQIVAKGSWVEELPGVLWAYRTTLQTATGETPFCLVYETEAIIHIKMGEESQRVMTYDSETNQDERSFDLITIEERRDMAYARIMHHKGMMMKNYNRKVKPRQLQVEDLVLKIVEVTCHVGKLDPAWEGPYKVIEIKKRGTYKLKDMQRQKLPRPYNIHNLKKFYA</sequence>
<dbReference type="PANTHER" id="PTHR48475">
    <property type="entry name" value="RIBONUCLEASE H"/>
    <property type="match status" value="1"/>
</dbReference>